<evidence type="ECO:0000313" key="4">
    <source>
        <dbReference type="Proteomes" id="UP000815325"/>
    </source>
</evidence>
<evidence type="ECO:0000259" key="2">
    <source>
        <dbReference type="Pfam" id="PF12697"/>
    </source>
</evidence>
<dbReference type="Proteomes" id="UP000815325">
    <property type="component" value="Unassembled WGS sequence"/>
</dbReference>
<feature type="domain" description="AB hydrolase-1" evidence="2">
    <location>
        <begin position="3"/>
        <end position="222"/>
    </location>
</feature>
<dbReference type="Pfam" id="PF12697">
    <property type="entry name" value="Abhydrolase_6"/>
    <property type="match status" value="1"/>
</dbReference>
<gene>
    <name evidence="3" type="ORF">DUNSADRAFT_2108</name>
</gene>
<evidence type="ECO:0000256" key="1">
    <source>
        <dbReference type="SAM" id="MobiDB-lite"/>
    </source>
</evidence>
<dbReference type="GO" id="GO:0016787">
    <property type="term" value="F:hydrolase activity"/>
    <property type="evidence" value="ECO:0007669"/>
    <property type="project" value="UniProtKB-KW"/>
</dbReference>
<organism evidence="3 4">
    <name type="scientific">Dunaliella salina</name>
    <name type="common">Green alga</name>
    <name type="synonym">Protococcus salinus</name>
    <dbReference type="NCBI Taxonomy" id="3046"/>
    <lineage>
        <taxon>Eukaryota</taxon>
        <taxon>Viridiplantae</taxon>
        <taxon>Chlorophyta</taxon>
        <taxon>core chlorophytes</taxon>
        <taxon>Chlorophyceae</taxon>
        <taxon>CS clade</taxon>
        <taxon>Chlamydomonadales</taxon>
        <taxon>Dunaliellaceae</taxon>
        <taxon>Dunaliella</taxon>
    </lineage>
</organism>
<dbReference type="InterPro" id="IPR029058">
    <property type="entry name" value="AB_hydrolase_fold"/>
</dbReference>
<dbReference type="InterPro" id="IPR000073">
    <property type="entry name" value="AB_hydrolase_1"/>
</dbReference>
<proteinExistence type="predicted"/>
<dbReference type="PANTHER" id="PTHR43689:SF8">
    <property type="entry name" value="ALPHA_BETA-HYDROLASES SUPERFAMILY PROTEIN"/>
    <property type="match status" value="1"/>
</dbReference>
<feature type="compositionally biased region" description="Basic and acidic residues" evidence="1">
    <location>
        <begin position="247"/>
        <end position="257"/>
    </location>
</feature>
<evidence type="ECO:0000313" key="3">
    <source>
        <dbReference type="EMBL" id="KAF5838850.1"/>
    </source>
</evidence>
<protein>
    <submittedName>
        <fullName evidence="3">Alpha/Beta hydrolase protein</fullName>
    </submittedName>
</protein>
<reference evidence="3" key="1">
    <citation type="submission" date="2017-08" db="EMBL/GenBank/DDBJ databases">
        <authorList>
            <person name="Polle J.E."/>
            <person name="Barry K."/>
            <person name="Cushman J."/>
            <person name="Schmutz J."/>
            <person name="Tran D."/>
            <person name="Hathwaick L.T."/>
            <person name="Yim W.C."/>
            <person name="Jenkins J."/>
            <person name="Mckie-Krisberg Z.M."/>
            <person name="Prochnik S."/>
            <person name="Lindquist E."/>
            <person name="Dockter R.B."/>
            <person name="Adam C."/>
            <person name="Molina H."/>
            <person name="Bunkerborg J."/>
            <person name="Jin E."/>
            <person name="Buchheim M."/>
            <person name="Magnuson J."/>
        </authorList>
    </citation>
    <scope>NUCLEOTIDE SEQUENCE</scope>
    <source>
        <strain evidence="3">CCAP 19/18</strain>
    </source>
</reference>
<dbReference type="EMBL" id="MU069564">
    <property type="protein sequence ID" value="KAF5838850.1"/>
    <property type="molecule type" value="Genomic_DNA"/>
</dbReference>
<feature type="compositionally biased region" description="Low complexity" evidence="1">
    <location>
        <begin position="237"/>
        <end position="246"/>
    </location>
</feature>
<feature type="region of interest" description="Disordered" evidence="1">
    <location>
        <begin position="232"/>
        <end position="257"/>
    </location>
</feature>
<sequence length="257" mass="28741">MPVVAVDLIGWGFTDVQAWRRKPLMPLGADLKREHLEAFRQQQLGGRPMVLVGTSLGGTIAADYALAYPQAVKQLILIDAQGFSEGVKSPPRFLSRLGVAVLKTVWLRKQANQQAYHDKANFATDDAWKCGRLHTFLPGWLEANVAFISSGGYSLTEERIKQLSQPVLLLWGKNDEILPIPLADKWQAALSTRPQGSGSFVRVDIERAGHSPHLERPDAVAEPIIEFLMSQYPSKGQESQQQQQHQQQREQERVVQT</sequence>
<dbReference type="PANTHER" id="PTHR43689">
    <property type="entry name" value="HYDROLASE"/>
    <property type="match status" value="1"/>
</dbReference>
<dbReference type="SUPFAM" id="SSF53474">
    <property type="entry name" value="alpha/beta-Hydrolases"/>
    <property type="match status" value="1"/>
</dbReference>
<comment type="caution">
    <text evidence="3">The sequence shown here is derived from an EMBL/GenBank/DDBJ whole genome shotgun (WGS) entry which is preliminary data.</text>
</comment>
<dbReference type="Gene3D" id="3.40.50.1820">
    <property type="entry name" value="alpha/beta hydrolase"/>
    <property type="match status" value="1"/>
</dbReference>
<name>A0ABQ7GWA9_DUNSA</name>
<keyword evidence="4" id="KW-1185">Reference proteome</keyword>
<keyword evidence="3" id="KW-0378">Hydrolase</keyword>
<accession>A0ABQ7GWA9</accession>
<dbReference type="PRINTS" id="PR00111">
    <property type="entry name" value="ABHYDROLASE"/>
</dbReference>